<dbReference type="PANTHER" id="PTHR39214">
    <property type="entry name" value="MICROBODY (PEROXISOME) BIOGENESIS PROTEIN PEROXIN 8 (EUROFUNG)"/>
    <property type="match status" value="1"/>
</dbReference>
<dbReference type="Proteomes" id="UP000006514">
    <property type="component" value="Unassembled WGS sequence"/>
</dbReference>
<dbReference type="PANTHER" id="PTHR39214:SF1">
    <property type="entry name" value="MICROBODY (PEROXISOME) BIOGENESIS PROTEIN PEROXIN 8 (EUROFUNG)"/>
    <property type="match status" value="1"/>
</dbReference>
<reference evidence="3" key="1">
    <citation type="journal article" date="2012" name="Science">
        <title>The Paleozoic origin of enzymatic lignin decomposition reconstructed from 31 fungal genomes.</title>
        <authorList>
            <person name="Floudas D."/>
            <person name="Binder M."/>
            <person name="Riley R."/>
            <person name="Barry K."/>
            <person name="Blanchette R.A."/>
            <person name="Henrissat B."/>
            <person name="Martinez A.T."/>
            <person name="Otillar R."/>
            <person name="Spatafora J.W."/>
            <person name="Yadav J.S."/>
            <person name="Aerts A."/>
            <person name="Benoit I."/>
            <person name="Boyd A."/>
            <person name="Carlson A."/>
            <person name="Copeland A."/>
            <person name="Coutinho P.M."/>
            <person name="de Vries R.P."/>
            <person name="Ferreira P."/>
            <person name="Findley K."/>
            <person name="Foster B."/>
            <person name="Gaskell J."/>
            <person name="Glotzer D."/>
            <person name="Gorecki P."/>
            <person name="Heitman J."/>
            <person name="Hesse C."/>
            <person name="Hori C."/>
            <person name="Igarashi K."/>
            <person name="Jurgens J.A."/>
            <person name="Kallen N."/>
            <person name="Kersten P."/>
            <person name="Kohler A."/>
            <person name="Kuees U."/>
            <person name="Kumar T.K.A."/>
            <person name="Kuo A."/>
            <person name="LaButti K."/>
            <person name="Larrondo L.F."/>
            <person name="Lindquist E."/>
            <person name="Ling A."/>
            <person name="Lombard V."/>
            <person name="Lucas S."/>
            <person name="Lundell T."/>
            <person name="Martin R."/>
            <person name="McLaughlin D.J."/>
            <person name="Morgenstern I."/>
            <person name="Morin E."/>
            <person name="Murat C."/>
            <person name="Nagy L.G."/>
            <person name="Nolan M."/>
            <person name="Ohm R.A."/>
            <person name="Patyshakuliyeva A."/>
            <person name="Rokas A."/>
            <person name="Ruiz-Duenas F.J."/>
            <person name="Sabat G."/>
            <person name="Salamov A."/>
            <person name="Samejima M."/>
            <person name="Schmutz J."/>
            <person name="Slot J.C."/>
            <person name="St John F."/>
            <person name="Stenlid J."/>
            <person name="Sun H."/>
            <person name="Sun S."/>
            <person name="Syed K."/>
            <person name="Tsang A."/>
            <person name="Wiebenga A."/>
            <person name="Young D."/>
            <person name="Pisabarro A."/>
            <person name="Eastwood D.C."/>
            <person name="Martin F."/>
            <person name="Cullen D."/>
            <person name="Grigoriev I.V."/>
            <person name="Hibbett D.S."/>
        </authorList>
    </citation>
    <scope>NUCLEOTIDE SEQUENCE [LARGE SCALE GENOMIC DNA]</scope>
    <source>
        <strain evidence="3">TFB10046</strain>
    </source>
</reference>
<evidence type="ECO:0000256" key="1">
    <source>
        <dbReference type="SAM" id="MobiDB-lite"/>
    </source>
</evidence>
<feature type="compositionally biased region" description="Low complexity" evidence="1">
    <location>
        <begin position="551"/>
        <end position="588"/>
    </location>
</feature>
<dbReference type="KEGG" id="adl:AURDEDRAFT_186859"/>
<gene>
    <name evidence="2" type="ORF">AURDEDRAFT_186859</name>
</gene>
<dbReference type="SUPFAM" id="SSF48371">
    <property type="entry name" value="ARM repeat"/>
    <property type="match status" value="1"/>
</dbReference>
<evidence type="ECO:0000313" key="2">
    <source>
        <dbReference type="EMBL" id="EJD40903.1"/>
    </source>
</evidence>
<proteinExistence type="predicted"/>
<name>J0D2D0_AURST</name>
<organism evidence="2 3">
    <name type="scientific">Auricularia subglabra (strain TFB-10046 / SS5)</name>
    <name type="common">White-rot fungus</name>
    <name type="synonym">Auricularia delicata (strain TFB10046)</name>
    <dbReference type="NCBI Taxonomy" id="717982"/>
    <lineage>
        <taxon>Eukaryota</taxon>
        <taxon>Fungi</taxon>
        <taxon>Dikarya</taxon>
        <taxon>Basidiomycota</taxon>
        <taxon>Agaricomycotina</taxon>
        <taxon>Agaricomycetes</taxon>
        <taxon>Auriculariales</taxon>
        <taxon>Auriculariaceae</taxon>
        <taxon>Auricularia</taxon>
    </lineage>
</organism>
<accession>J0D2D0</accession>
<dbReference type="AlphaFoldDB" id="J0D2D0"/>
<dbReference type="EMBL" id="JH687798">
    <property type="protein sequence ID" value="EJD40903.1"/>
    <property type="molecule type" value="Genomic_DNA"/>
</dbReference>
<dbReference type="OrthoDB" id="2357318at2759"/>
<feature type="region of interest" description="Disordered" evidence="1">
    <location>
        <begin position="551"/>
        <end position="592"/>
    </location>
</feature>
<sequence>MNSEFERGYASTLAALQRPGSIEPETVLAALSHYLAHLAVPHQTSLTRAAVLSPLHATPGCPALLALAHAFESATHQRAQLLEQNPRKLFSRSAHSELSLWLRAVLEGTTSSPELLKIAILGGVLQAISDSKQQYGRAASNIENELVVAFASAMSNSDASTAVVTRVLGATFLQFVPNQKLAALDLPVLATFFFDSLTTLYGPTHFVTYLSAVSKNGDELLSITPNSPLAQAINRTLQDPQYPILPAVSRLIARAVAILADDKSRRLPRVMDDIARALESLSARVEATWTASPLSATQSETEIEPASRPLTQSLWTAFKTLLFATTLIKQSMLSVLIVEPHSSAPALAAIALRTFASLAFVLAQFGGIAAPGGVPELRRAAFNALDVVATDGAESDVLVRALADDVTQSKLAHDHPVWRAKTAYALACIEQLVPVLSDTCIQQVVVPLCEPHLREPSHRETFEAAHSTILAVFAWAGQRLERGDAQADVFGRELIPGYVQALSENAGEGGLRPPQLRLAVTGAARATMHEPALALLLVDSVLNAPISAASVPSATTSPQSSATSNSPSSSNNTVSTASSSGLAAATQTDGPRETLRRGLMLASLLPVLPPRLLPRVLNELRATAASPALSTEQVQDLGDAIYEEISERAGDAARPALVRWWMDNESVFVPHRAAKL</sequence>
<protein>
    <submittedName>
        <fullName evidence="2">Uncharacterized protein</fullName>
    </submittedName>
</protein>
<evidence type="ECO:0000313" key="3">
    <source>
        <dbReference type="Proteomes" id="UP000006514"/>
    </source>
</evidence>
<dbReference type="eggNOG" id="ENOG502S1QP">
    <property type="taxonomic scope" value="Eukaryota"/>
</dbReference>
<dbReference type="OMA" id="LMVQWRQ"/>
<dbReference type="InterPro" id="IPR016024">
    <property type="entry name" value="ARM-type_fold"/>
</dbReference>
<keyword evidence="3" id="KW-1185">Reference proteome</keyword>
<dbReference type="InParanoid" id="J0D2D0"/>
<dbReference type="InterPro" id="IPR055334">
    <property type="entry name" value="PEX8-like"/>
</dbReference>